<dbReference type="GO" id="GO:1904680">
    <property type="term" value="F:peptide transmembrane transporter activity"/>
    <property type="evidence" value="ECO:0007669"/>
    <property type="project" value="TreeGrafter"/>
</dbReference>
<dbReference type="GO" id="GO:0030288">
    <property type="term" value="C:outer membrane-bounded periplasmic space"/>
    <property type="evidence" value="ECO:0007669"/>
    <property type="project" value="UniProtKB-ARBA"/>
</dbReference>
<dbReference type="Proteomes" id="UP000630353">
    <property type="component" value="Unassembled WGS sequence"/>
</dbReference>
<dbReference type="GO" id="GO:0015833">
    <property type="term" value="P:peptide transport"/>
    <property type="evidence" value="ECO:0007669"/>
    <property type="project" value="TreeGrafter"/>
</dbReference>
<dbReference type="Pfam" id="PF00496">
    <property type="entry name" value="SBP_bac_5"/>
    <property type="match status" value="1"/>
</dbReference>
<dbReference type="AlphaFoldDB" id="A0A919CQD5"/>
<dbReference type="EMBL" id="BMZS01000007">
    <property type="protein sequence ID" value="GHD53887.1"/>
    <property type="molecule type" value="Genomic_DNA"/>
</dbReference>
<accession>A0A919CQD5</accession>
<reference evidence="6" key="2">
    <citation type="submission" date="2020-09" db="EMBL/GenBank/DDBJ databases">
        <authorList>
            <person name="Sun Q."/>
            <person name="Kim S."/>
        </authorList>
    </citation>
    <scope>NUCLEOTIDE SEQUENCE</scope>
    <source>
        <strain evidence="6">KCTC 42651</strain>
    </source>
</reference>
<dbReference type="InterPro" id="IPR039424">
    <property type="entry name" value="SBP_5"/>
</dbReference>
<evidence type="ECO:0000256" key="2">
    <source>
        <dbReference type="ARBA" id="ARBA00005695"/>
    </source>
</evidence>
<reference evidence="6" key="1">
    <citation type="journal article" date="2014" name="Int. J. Syst. Evol. Microbiol.">
        <title>Complete genome sequence of Corynebacterium casei LMG S-19264T (=DSM 44701T), isolated from a smear-ripened cheese.</title>
        <authorList>
            <consortium name="US DOE Joint Genome Institute (JGI-PGF)"/>
            <person name="Walter F."/>
            <person name="Albersmeier A."/>
            <person name="Kalinowski J."/>
            <person name="Ruckert C."/>
        </authorList>
    </citation>
    <scope>NUCLEOTIDE SEQUENCE</scope>
    <source>
        <strain evidence="6">KCTC 42651</strain>
    </source>
</reference>
<dbReference type="SUPFAM" id="SSF53850">
    <property type="entry name" value="Periplasmic binding protein-like II"/>
    <property type="match status" value="1"/>
</dbReference>
<dbReference type="Gene3D" id="3.90.76.10">
    <property type="entry name" value="Dipeptide-binding Protein, Domain 1"/>
    <property type="match status" value="1"/>
</dbReference>
<dbReference type="PIRSF" id="PIRSF002741">
    <property type="entry name" value="MppA"/>
    <property type="match status" value="1"/>
</dbReference>
<evidence type="ECO:0000256" key="3">
    <source>
        <dbReference type="ARBA" id="ARBA00022729"/>
    </source>
</evidence>
<comment type="similarity">
    <text evidence="2">Belongs to the bacterial solute-binding protein 5 family.</text>
</comment>
<dbReference type="PANTHER" id="PTHR30290:SF38">
    <property type="entry name" value="D,D-DIPEPTIDE-BINDING PERIPLASMIC PROTEIN DDPA-RELATED"/>
    <property type="match status" value="1"/>
</dbReference>
<comment type="caution">
    <text evidence="6">The sequence shown here is derived from an EMBL/GenBank/DDBJ whole genome shotgun (WGS) entry which is preliminary data.</text>
</comment>
<dbReference type="InterPro" id="IPR030678">
    <property type="entry name" value="Peptide/Ni-bd"/>
</dbReference>
<dbReference type="RefSeq" id="WP_189991154.1">
    <property type="nucleotide sequence ID" value="NZ_BMZS01000007.1"/>
</dbReference>
<dbReference type="Gene3D" id="3.40.190.10">
    <property type="entry name" value="Periplasmic binding protein-like II"/>
    <property type="match status" value="1"/>
</dbReference>
<comment type="subcellular location">
    <subcellularLocation>
        <location evidence="1">Periplasm</location>
    </subcellularLocation>
</comment>
<feature type="domain" description="Solute-binding protein family 5" evidence="5">
    <location>
        <begin position="70"/>
        <end position="430"/>
    </location>
</feature>
<dbReference type="CDD" id="cd08515">
    <property type="entry name" value="PBP2_NikA_DppA_OppA_like_10"/>
    <property type="match status" value="1"/>
</dbReference>
<evidence type="ECO:0000313" key="6">
    <source>
        <dbReference type="EMBL" id="GHD53887.1"/>
    </source>
</evidence>
<evidence type="ECO:0000313" key="7">
    <source>
        <dbReference type="Proteomes" id="UP000630353"/>
    </source>
</evidence>
<evidence type="ECO:0000259" key="5">
    <source>
        <dbReference type="Pfam" id="PF00496"/>
    </source>
</evidence>
<keyword evidence="3 4" id="KW-0732">Signal</keyword>
<evidence type="ECO:0000256" key="4">
    <source>
        <dbReference type="SAM" id="SignalP"/>
    </source>
</evidence>
<dbReference type="GO" id="GO:0043190">
    <property type="term" value="C:ATP-binding cassette (ABC) transporter complex"/>
    <property type="evidence" value="ECO:0007669"/>
    <property type="project" value="InterPro"/>
</dbReference>
<organism evidence="6 7">
    <name type="scientific">Thalassobaculum fulvum</name>
    <dbReference type="NCBI Taxonomy" id="1633335"/>
    <lineage>
        <taxon>Bacteria</taxon>
        <taxon>Pseudomonadati</taxon>
        <taxon>Pseudomonadota</taxon>
        <taxon>Alphaproteobacteria</taxon>
        <taxon>Rhodospirillales</taxon>
        <taxon>Thalassobaculaceae</taxon>
        <taxon>Thalassobaculum</taxon>
    </lineage>
</organism>
<feature type="signal peptide" evidence="4">
    <location>
        <begin position="1"/>
        <end position="22"/>
    </location>
</feature>
<keyword evidence="7" id="KW-1185">Reference proteome</keyword>
<sequence length="520" mass="59003">MKRLLLSAVALTAVMAAMPAGAAELKVAAANMQSYFDPGKDHSNVGSLQYYNTFDTLIEKDHTKVEPVFMPGLAESWKMVSPTVVELKLRHGVLFQNGDPMTADDVVFSLNRMFKPTYAPYVSRSKEYFDNMDRAEKVDDYTVRVVTKRPDPILETLLNVQQSMIVPKKYLMGLTGDPNVDEASDYDAFGLKPVGTGPYRVAAFQPGERLVWERFDGFWGDKPDFERVEVVRMPEMAARLTALKNAEVDIITNVPPDQLEAIDRDPNTKTVGMLTPLFHVVFYNANNPKMTKQIRQALNLAIDRDLLNEALWNGKSKVPASHTYPQYGAMHDPDFKWIEYDPAKARKLLAEAGYDGFEIRYDTHPTYYTNGLLAAQAIQEMWAAVGVNMKINVDERWTGGDKDLMARNWSNPMYFPDPAGSYGTMWSPTGARISAGTWTPSKEYEQMWDEFRFSLDPKQRLEAYRKVQRYAAEEAPFTILYQPYESYGLRKNVEWRPLPGHIPYVLDFRKGNVAVAAATN</sequence>
<evidence type="ECO:0000256" key="1">
    <source>
        <dbReference type="ARBA" id="ARBA00004418"/>
    </source>
</evidence>
<dbReference type="Gene3D" id="3.10.105.10">
    <property type="entry name" value="Dipeptide-binding Protein, Domain 3"/>
    <property type="match status" value="1"/>
</dbReference>
<dbReference type="PANTHER" id="PTHR30290">
    <property type="entry name" value="PERIPLASMIC BINDING COMPONENT OF ABC TRANSPORTER"/>
    <property type="match status" value="1"/>
</dbReference>
<name>A0A919CQD5_9PROT</name>
<protein>
    <submittedName>
        <fullName evidence="6">ABC transporter substrate-binding protein</fullName>
    </submittedName>
</protein>
<dbReference type="InterPro" id="IPR000914">
    <property type="entry name" value="SBP_5_dom"/>
</dbReference>
<proteinExistence type="inferred from homology"/>
<feature type="chain" id="PRO_5038106387" evidence="4">
    <location>
        <begin position="23"/>
        <end position="520"/>
    </location>
</feature>
<gene>
    <name evidence="6" type="primary">accA</name>
    <name evidence="6" type="ORF">GCM10017083_30790</name>
</gene>